<dbReference type="OrthoDB" id="9801517at2"/>
<evidence type="ECO:0000259" key="9">
    <source>
        <dbReference type="Pfam" id="PF20791"/>
    </source>
</evidence>
<dbReference type="SUPFAM" id="SSF54637">
    <property type="entry name" value="Thioesterase/thiol ester dehydrase-isomerase"/>
    <property type="match status" value="2"/>
</dbReference>
<reference evidence="10 11" key="1">
    <citation type="submission" date="2019-05" db="EMBL/GenBank/DDBJ databases">
        <title>Complete genome sequencing of Anaerostipes rhamnosivorans.</title>
        <authorList>
            <person name="Bui T.P.N."/>
            <person name="de Vos W.M."/>
        </authorList>
    </citation>
    <scope>NUCLEOTIDE SEQUENCE [LARGE SCALE GENOMIC DNA]</scope>
    <source>
        <strain evidence="10 11">1y2</strain>
    </source>
</reference>
<dbReference type="Proteomes" id="UP000298653">
    <property type="component" value="Chromosome"/>
</dbReference>
<dbReference type="RefSeq" id="WP_137328971.1">
    <property type="nucleotide sequence ID" value="NZ_CP040058.1"/>
</dbReference>
<evidence type="ECO:0000256" key="3">
    <source>
        <dbReference type="ARBA" id="ARBA00022801"/>
    </source>
</evidence>
<feature type="domain" description="Acyl-ACP thioesterase-like C-terminal" evidence="9">
    <location>
        <begin position="150"/>
        <end position="205"/>
    </location>
</feature>
<evidence type="ECO:0000256" key="7">
    <source>
        <dbReference type="ARBA" id="ARBA00023160"/>
    </source>
</evidence>
<keyword evidence="3" id="KW-0378">Hydrolase</keyword>
<evidence type="ECO:0000313" key="10">
    <source>
        <dbReference type="EMBL" id="QCP35638.1"/>
    </source>
</evidence>
<evidence type="ECO:0000256" key="1">
    <source>
        <dbReference type="ARBA" id="ARBA00006500"/>
    </source>
</evidence>
<dbReference type="CDD" id="cd00586">
    <property type="entry name" value="4HBT"/>
    <property type="match status" value="1"/>
</dbReference>
<keyword evidence="2" id="KW-0444">Lipid biosynthesis</keyword>
<dbReference type="GO" id="GO:0016297">
    <property type="term" value="F:fatty acyl-[ACP] hydrolase activity"/>
    <property type="evidence" value="ECO:0007669"/>
    <property type="project" value="InterPro"/>
</dbReference>
<keyword evidence="4" id="KW-0276">Fatty acid metabolism</keyword>
<evidence type="ECO:0000256" key="5">
    <source>
        <dbReference type="ARBA" id="ARBA00022946"/>
    </source>
</evidence>
<keyword evidence="11" id="KW-1185">Reference proteome</keyword>
<dbReference type="KEGG" id="arf:AR1Y2_2184"/>
<dbReference type="Pfam" id="PF01643">
    <property type="entry name" value="Acyl-ACP_TE"/>
    <property type="match status" value="1"/>
</dbReference>
<dbReference type="InterPro" id="IPR045023">
    <property type="entry name" value="FATA/B"/>
</dbReference>
<accession>A0A4P8ID69</accession>
<organism evidence="10 11">
    <name type="scientific">Anaerostipes rhamnosivorans</name>
    <dbReference type="NCBI Taxonomy" id="1229621"/>
    <lineage>
        <taxon>Bacteria</taxon>
        <taxon>Bacillati</taxon>
        <taxon>Bacillota</taxon>
        <taxon>Clostridia</taxon>
        <taxon>Lachnospirales</taxon>
        <taxon>Lachnospiraceae</taxon>
        <taxon>Anaerostipes</taxon>
    </lineage>
</organism>
<keyword evidence="5" id="KW-0809">Transit peptide</keyword>
<keyword evidence="7" id="KW-0275">Fatty acid biosynthesis</keyword>
<name>A0A4P8ID69_9FIRM</name>
<keyword evidence="6" id="KW-0443">Lipid metabolism</keyword>
<proteinExistence type="inferred from homology"/>
<evidence type="ECO:0000256" key="4">
    <source>
        <dbReference type="ARBA" id="ARBA00022832"/>
    </source>
</evidence>
<dbReference type="GO" id="GO:0000036">
    <property type="term" value="F:acyl carrier activity"/>
    <property type="evidence" value="ECO:0007669"/>
    <property type="project" value="TreeGrafter"/>
</dbReference>
<dbReference type="AlphaFoldDB" id="A0A4P8ID69"/>
<protein>
    <submittedName>
        <fullName evidence="10">Acyl-acyl carrier protein thioesterase</fullName>
    </submittedName>
</protein>
<dbReference type="InterPro" id="IPR002864">
    <property type="entry name" value="Acyl-ACP_thioesterase_NHD"/>
</dbReference>
<evidence type="ECO:0000259" key="8">
    <source>
        <dbReference type="Pfam" id="PF01643"/>
    </source>
</evidence>
<evidence type="ECO:0000313" key="11">
    <source>
        <dbReference type="Proteomes" id="UP000298653"/>
    </source>
</evidence>
<sequence>MYTFESRIRYSEVDAEGKLPVPGIIDYFQDCSVFQSEDLGVGVEYLASKNRAWMLNSWQVVIERHPLEGELVRTSTWASGFERLFGLRNFTMKDEQGEMLAYANSYWVYMDLEMGRPVKATPEEVAVYQPEPALLMEYEPRKIKLPKEWKEKEPLTVPKSWIDSNHHVNNSQYVRQAWNALPLYTKIKQVRVEYKNSAKLGDVMIPRTWTAEEKIITELCDEDRTPYAAVEFQLKV</sequence>
<dbReference type="PANTHER" id="PTHR31727:SF6">
    <property type="entry name" value="OLEOYL-ACYL CARRIER PROTEIN THIOESTERASE 1, CHLOROPLASTIC"/>
    <property type="match status" value="1"/>
</dbReference>
<dbReference type="InterPro" id="IPR049427">
    <property type="entry name" value="Acyl-ACP_TE_C"/>
</dbReference>
<dbReference type="InterPro" id="IPR029069">
    <property type="entry name" value="HotDog_dom_sf"/>
</dbReference>
<evidence type="ECO:0000256" key="2">
    <source>
        <dbReference type="ARBA" id="ARBA00022516"/>
    </source>
</evidence>
<dbReference type="Pfam" id="PF20791">
    <property type="entry name" value="Acyl-ACP_TE_C"/>
    <property type="match status" value="1"/>
</dbReference>
<dbReference type="PANTHER" id="PTHR31727">
    <property type="entry name" value="OLEOYL-ACYL CARRIER PROTEIN THIOESTERASE 1, CHLOROPLASTIC"/>
    <property type="match status" value="1"/>
</dbReference>
<dbReference type="Gene3D" id="3.10.129.10">
    <property type="entry name" value="Hotdog Thioesterase"/>
    <property type="match status" value="1"/>
</dbReference>
<evidence type="ECO:0000256" key="6">
    <source>
        <dbReference type="ARBA" id="ARBA00023098"/>
    </source>
</evidence>
<dbReference type="EMBL" id="CP040058">
    <property type="protein sequence ID" value="QCP35638.1"/>
    <property type="molecule type" value="Genomic_DNA"/>
</dbReference>
<feature type="domain" description="Acyl-ACP thioesterase N-terminal hotdog" evidence="8">
    <location>
        <begin position="5"/>
        <end position="128"/>
    </location>
</feature>
<gene>
    <name evidence="10" type="ORF">AR1Y2_2184</name>
</gene>
<comment type="similarity">
    <text evidence="1">Belongs to the acyl-ACP thioesterase family.</text>
</comment>